<name>A0ACB8U9T3_9APHY</name>
<sequence length="159" mass="17879">MPHGMASHPQLQFRCPRRPPLISVYISQLSCNSHAPGHHKFKQTLNVQHTTTGIPIKQTTLPRHSSCTLMRVARVTLQGCTVLPCRRPRTSAQSTSRTYEARPPSLRHLTISIAQTRRSSARNGRCSREFASTSWDMEGGREGDAGNTRVHAQRVRFLK</sequence>
<reference evidence="1" key="1">
    <citation type="journal article" date="2021" name="Environ. Microbiol.">
        <title>Gene family expansions and transcriptome signatures uncover fungal adaptations to wood decay.</title>
        <authorList>
            <person name="Hage H."/>
            <person name="Miyauchi S."/>
            <person name="Viragh M."/>
            <person name="Drula E."/>
            <person name="Min B."/>
            <person name="Chaduli D."/>
            <person name="Navarro D."/>
            <person name="Favel A."/>
            <person name="Norest M."/>
            <person name="Lesage-Meessen L."/>
            <person name="Balint B."/>
            <person name="Merenyi Z."/>
            <person name="de Eugenio L."/>
            <person name="Morin E."/>
            <person name="Martinez A.T."/>
            <person name="Baldrian P."/>
            <person name="Stursova M."/>
            <person name="Martinez M.J."/>
            <person name="Novotny C."/>
            <person name="Magnuson J.K."/>
            <person name="Spatafora J.W."/>
            <person name="Maurice S."/>
            <person name="Pangilinan J."/>
            <person name="Andreopoulos W."/>
            <person name="LaButti K."/>
            <person name="Hundley H."/>
            <person name="Na H."/>
            <person name="Kuo A."/>
            <person name="Barry K."/>
            <person name="Lipzen A."/>
            <person name="Henrissat B."/>
            <person name="Riley R."/>
            <person name="Ahrendt S."/>
            <person name="Nagy L.G."/>
            <person name="Grigoriev I.V."/>
            <person name="Martin F."/>
            <person name="Rosso M.N."/>
        </authorList>
    </citation>
    <scope>NUCLEOTIDE SEQUENCE</scope>
    <source>
        <strain evidence="1">CBS 384.51</strain>
    </source>
</reference>
<comment type="caution">
    <text evidence="1">The sequence shown here is derived from an EMBL/GenBank/DDBJ whole genome shotgun (WGS) entry which is preliminary data.</text>
</comment>
<proteinExistence type="predicted"/>
<organism evidence="1 2">
    <name type="scientific">Irpex rosettiformis</name>
    <dbReference type="NCBI Taxonomy" id="378272"/>
    <lineage>
        <taxon>Eukaryota</taxon>
        <taxon>Fungi</taxon>
        <taxon>Dikarya</taxon>
        <taxon>Basidiomycota</taxon>
        <taxon>Agaricomycotina</taxon>
        <taxon>Agaricomycetes</taxon>
        <taxon>Polyporales</taxon>
        <taxon>Irpicaceae</taxon>
        <taxon>Irpex</taxon>
    </lineage>
</organism>
<dbReference type="EMBL" id="MU274906">
    <property type="protein sequence ID" value="KAI0090944.1"/>
    <property type="molecule type" value="Genomic_DNA"/>
</dbReference>
<keyword evidence="2" id="KW-1185">Reference proteome</keyword>
<protein>
    <submittedName>
        <fullName evidence="1">Uncharacterized protein</fullName>
    </submittedName>
</protein>
<gene>
    <name evidence="1" type="ORF">BDY19DRAFT_665510</name>
</gene>
<evidence type="ECO:0000313" key="2">
    <source>
        <dbReference type="Proteomes" id="UP001055072"/>
    </source>
</evidence>
<dbReference type="Proteomes" id="UP001055072">
    <property type="component" value="Unassembled WGS sequence"/>
</dbReference>
<accession>A0ACB8U9T3</accession>
<evidence type="ECO:0000313" key="1">
    <source>
        <dbReference type="EMBL" id="KAI0090944.1"/>
    </source>
</evidence>